<evidence type="ECO:0000313" key="2">
    <source>
        <dbReference type="EMBL" id="TBN54166.1"/>
    </source>
</evidence>
<proteinExistence type="predicted"/>
<dbReference type="EMBL" id="SIUB01000002">
    <property type="protein sequence ID" value="TBN54166.1"/>
    <property type="molecule type" value="Genomic_DNA"/>
</dbReference>
<evidence type="ECO:0000313" key="3">
    <source>
        <dbReference type="Proteomes" id="UP000291613"/>
    </source>
</evidence>
<dbReference type="Proteomes" id="UP000291613">
    <property type="component" value="Unassembled WGS sequence"/>
</dbReference>
<sequence length="84" mass="8906">MRASGVFVRFALVTAGALALALAGCGKYGPKGDRGLPPPPTGLSTPRVYPDPGSDPNRPLKSQAEQRQLQADLLARKRQPRAAR</sequence>
<reference evidence="2 3" key="1">
    <citation type="submission" date="2019-02" db="EMBL/GenBank/DDBJ databases">
        <title>Hansschlegelia quercus sp. nov., a novel methylotrophic bacterium from buds of oak (Quercus robur L.).</title>
        <authorList>
            <person name="Agafonova N.V."/>
            <person name="Kaparullina E.N."/>
            <person name="Grouzdev D.S."/>
            <person name="Doronina N.V."/>
        </authorList>
    </citation>
    <scope>NUCLEOTIDE SEQUENCE [LARGE SCALE GENOMIC DNA]</scope>
    <source>
        <strain evidence="2 3">Dub</strain>
    </source>
</reference>
<feature type="region of interest" description="Disordered" evidence="1">
    <location>
        <begin position="28"/>
        <end position="67"/>
    </location>
</feature>
<dbReference type="PROSITE" id="PS51257">
    <property type="entry name" value="PROKAR_LIPOPROTEIN"/>
    <property type="match status" value="1"/>
</dbReference>
<keyword evidence="3" id="KW-1185">Reference proteome</keyword>
<name>A0A4V2JE74_9HYPH</name>
<comment type="caution">
    <text evidence="2">The sequence shown here is derived from an EMBL/GenBank/DDBJ whole genome shotgun (WGS) entry which is preliminary data.</text>
</comment>
<gene>
    <name evidence="2" type="ORF">EYR15_04750</name>
</gene>
<evidence type="ECO:0000256" key="1">
    <source>
        <dbReference type="SAM" id="MobiDB-lite"/>
    </source>
</evidence>
<evidence type="ECO:0008006" key="4">
    <source>
        <dbReference type="Google" id="ProtNLM"/>
    </source>
</evidence>
<protein>
    <recommendedName>
        <fullName evidence="4">Lipoprotein</fullName>
    </recommendedName>
</protein>
<dbReference type="RefSeq" id="WP_131001759.1">
    <property type="nucleotide sequence ID" value="NZ_JBHSZR010000005.1"/>
</dbReference>
<organism evidence="2 3">
    <name type="scientific">Hansschlegelia quercus</name>
    <dbReference type="NCBI Taxonomy" id="2528245"/>
    <lineage>
        <taxon>Bacteria</taxon>
        <taxon>Pseudomonadati</taxon>
        <taxon>Pseudomonadota</taxon>
        <taxon>Alphaproteobacteria</taxon>
        <taxon>Hyphomicrobiales</taxon>
        <taxon>Methylopilaceae</taxon>
        <taxon>Hansschlegelia</taxon>
    </lineage>
</organism>
<dbReference type="AlphaFoldDB" id="A0A4V2JE74"/>
<accession>A0A4V2JE74</accession>